<dbReference type="Proteomes" id="UP000433575">
    <property type="component" value="Unassembled WGS sequence"/>
</dbReference>
<name>A0A6N7S3R9_9FIRM</name>
<dbReference type="EMBL" id="WKPI01000001">
    <property type="protein sequence ID" value="MSC31762.1"/>
    <property type="molecule type" value="Genomic_DNA"/>
</dbReference>
<dbReference type="GO" id="GO:0009976">
    <property type="term" value="F:tocopherol cyclase activity"/>
    <property type="evidence" value="ECO:0007669"/>
    <property type="project" value="InterPro"/>
</dbReference>
<dbReference type="AlphaFoldDB" id="A0A6N7S3R9"/>
<reference evidence="3 4" key="1">
    <citation type="journal article" date="2019" name="Nat. Med.">
        <title>A library of human gut bacterial isolates paired with longitudinal multiomics data enables mechanistic microbiome research.</title>
        <authorList>
            <person name="Poyet M."/>
            <person name="Groussin M."/>
            <person name="Gibbons S.M."/>
            <person name="Avila-Pacheco J."/>
            <person name="Jiang X."/>
            <person name="Kearney S.M."/>
            <person name="Perrotta A.R."/>
            <person name="Berdy B."/>
            <person name="Zhao S."/>
            <person name="Lieberman T.D."/>
            <person name="Swanson P.K."/>
            <person name="Smith M."/>
            <person name="Roesemann S."/>
            <person name="Alexander J.E."/>
            <person name="Rich S.A."/>
            <person name="Livny J."/>
            <person name="Vlamakis H."/>
            <person name="Clish C."/>
            <person name="Bullock K."/>
            <person name="Deik A."/>
            <person name="Scott J."/>
            <person name="Pierce K.A."/>
            <person name="Xavier R.J."/>
            <person name="Alm E.J."/>
        </authorList>
    </citation>
    <scope>NUCLEOTIDE SEQUENCE [LARGE SCALE GENOMIC DNA]</scope>
    <source>
        <strain evidence="1 3">BIOML-A4</strain>
        <strain evidence="2 4">BIOML-A5</strain>
    </source>
</reference>
<dbReference type="EMBL" id="WKPJ01000001">
    <property type="protein sequence ID" value="MSA87966.1"/>
    <property type="molecule type" value="Genomic_DNA"/>
</dbReference>
<comment type="caution">
    <text evidence="1">The sequence shown here is derived from an EMBL/GenBank/DDBJ whole genome shotgun (WGS) entry which is preliminary data.</text>
</comment>
<evidence type="ECO:0000313" key="2">
    <source>
        <dbReference type="EMBL" id="MSC31762.1"/>
    </source>
</evidence>
<dbReference type="PANTHER" id="PTHR35309:SF4">
    <property type="entry name" value="TOCOPHEROL CYCLASE"/>
    <property type="match status" value="1"/>
</dbReference>
<keyword evidence="4" id="KW-1185">Reference proteome</keyword>
<accession>A0A6N7S3R9</accession>
<dbReference type="RefSeq" id="WP_154237617.1">
    <property type="nucleotide sequence ID" value="NZ_WKPI01000001.1"/>
</dbReference>
<dbReference type="SUPFAM" id="SSF159245">
    <property type="entry name" value="AttH-like"/>
    <property type="match status" value="1"/>
</dbReference>
<protein>
    <recommendedName>
        <fullName evidence="5">Tocopherol cyclase</fullName>
    </recommendedName>
</protein>
<dbReference type="Proteomes" id="UP000480929">
    <property type="component" value="Unassembled WGS sequence"/>
</dbReference>
<sequence>MRAAQIRKEEMGLHSLGEKKNYFEGWYFRLWDERCSLAVIVGFSPQRQEAPFFIQTTDTLTGRSIWAEFAWNEVVLRQKPFHLTLGENEFSLTQVRLNLPDLQVRLRMTDLTPLPFSRYMPTIMGPFAYLNNMECIHGVISLHHRMEGVVSSASKTVPVAGTGYLEKDRGTSFPQRYIWFQSNQCGVQDSCFFFSLASIPIGPLTFNGCLIVVKLQDQLHRFATYTGCRLQSLQCDQHQDGSGWAQLRFHQGAWQIWIDLECGPACTLASPKQGKMQGRIQESLSGKAHVTLFHHGMKRHESLWEQGGMELQWELAAAEQGPKNRKRGLS</sequence>
<gene>
    <name evidence="2" type="ORF">GKD88_01305</name>
    <name evidence="1" type="ORF">GKE08_01295</name>
</gene>
<proteinExistence type="predicted"/>
<dbReference type="InterPro" id="IPR025893">
    <property type="entry name" value="Tocopherol_cyclase"/>
</dbReference>
<dbReference type="OrthoDB" id="9772627at2"/>
<evidence type="ECO:0000313" key="3">
    <source>
        <dbReference type="Proteomes" id="UP000433575"/>
    </source>
</evidence>
<evidence type="ECO:0008006" key="5">
    <source>
        <dbReference type="Google" id="ProtNLM"/>
    </source>
</evidence>
<evidence type="ECO:0000313" key="4">
    <source>
        <dbReference type="Proteomes" id="UP000480929"/>
    </source>
</evidence>
<evidence type="ECO:0000313" key="1">
    <source>
        <dbReference type="EMBL" id="MSA87966.1"/>
    </source>
</evidence>
<organism evidence="1 3">
    <name type="scientific">Holdemania massiliensis</name>
    <dbReference type="NCBI Taxonomy" id="1468449"/>
    <lineage>
        <taxon>Bacteria</taxon>
        <taxon>Bacillati</taxon>
        <taxon>Bacillota</taxon>
        <taxon>Erysipelotrichia</taxon>
        <taxon>Erysipelotrichales</taxon>
        <taxon>Erysipelotrichaceae</taxon>
        <taxon>Holdemania</taxon>
    </lineage>
</organism>
<dbReference type="PANTHER" id="PTHR35309">
    <property type="match status" value="1"/>
</dbReference>